<protein>
    <submittedName>
        <fullName evidence="2">Uncharacterized protein</fullName>
    </submittedName>
</protein>
<evidence type="ECO:0000256" key="1">
    <source>
        <dbReference type="SAM" id="Phobius"/>
    </source>
</evidence>
<evidence type="ECO:0000313" key="2">
    <source>
        <dbReference type="EMBL" id="REE95949.1"/>
    </source>
</evidence>
<dbReference type="Proteomes" id="UP000256661">
    <property type="component" value="Unassembled WGS sequence"/>
</dbReference>
<proteinExistence type="predicted"/>
<dbReference type="RefSeq" id="WP_116021675.1">
    <property type="nucleotide sequence ID" value="NZ_QTTT01000001.1"/>
</dbReference>
<keyword evidence="1" id="KW-0472">Membrane</keyword>
<dbReference type="EMBL" id="QTTT01000001">
    <property type="protein sequence ID" value="REE95949.1"/>
    <property type="molecule type" value="Genomic_DNA"/>
</dbReference>
<reference evidence="2 3" key="1">
    <citation type="submission" date="2018-08" db="EMBL/GenBank/DDBJ databases">
        <title>Sequencing the genomes of 1000 actinobacteria strains.</title>
        <authorList>
            <person name="Klenk H.-P."/>
        </authorList>
    </citation>
    <scope>NUCLEOTIDE SEQUENCE [LARGE SCALE GENOMIC DNA]</scope>
    <source>
        <strain evidence="2 3">DSM 43927</strain>
    </source>
</reference>
<feature type="transmembrane region" description="Helical" evidence="1">
    <location>
        <begin position="136"/>
        <end position="157"/>
    </location>
</feature>
<dbReference type="OrthoDB" id="3537613at2"/>
<keyword evidence="1" id="KW-0812">Transmembrane</keyword>
<sequence>MWWAKAFYQRRFVVVGSRWAWVSGWTAALVFLSVAGVLFRGAVLEGAATRRAAQGDGRPGVFVVETWRCSRTCSWYGSFVPQGDVAVVDREVELRGADEDGLEAGRRVRALDVGADGFVHAVGGSPEWGAMIAQSMGTVICGVIGIAALVSSCRVTVAYRRDPRRR</sequence>
<dbReference type="AlphaFoldDB" id="A0A3D9SJ79"/>
<keyword evidence="3" id="KW-1185">Reference proteome</keyword>
<keyword evidence="1" id="KW-1133">Transmembrane helix</keyword>
<evidence type="ECO:0000313" key="3">
    <source>
        <dbReference type="Proteomes" id="UP000256661"/>
    </source>
</evidence>
<gene>
    <name evidence="2" type="ORF">DFJ69_1364</name>
</gene>
<feature type="transmembrane region" description="Helical" evidence="1">
    <location>
        <begin position="20"/>
        <end position="39"/>
    </location>
</feature>
<name>A0A3D9SJ79_9ACTN</name>
<comment type="caution">
    <text evidence="2">The sequence shown here is derived from an EMBL/GenBank/DDBJ whole genome shotgun (WGS) entry which is preliminary data.</text>
</comment>
<organism evidence="2 3">
    <name type="scientific">Thermomonospora umbrina</name>
    <dbReference type="NCBI Taxonomy" id="111806"/>
    <lineage>
        <taxon>Bacteria</taxon>
        <taxon>Bacillati</taxon>
        <taxon>Actinomycetota</taxon>
        <taxon>Actinomycetes</taxon>
        <taxon>Streptosporangiales</taxon>
        <taxon>Thermomonosporaceae</taxon>
        <taxon>Thermomonospora</taxon>
    </lineage>
</organism>
<accession>A0A3D9SJ79</accession>